<dbReference type="RefSeq" id="WP_354434446.1">
    <property type="nucleotide sequence ID" value="NZ_JBEPLY010000008.1"/>
</dbReference>
<evidence type="ECO:0008006" key="3">
    <source>
        <dbReference type="Google" id="ProtNLM"/>
    </source>
</evidence>
<sequence>MQQLAENFWTFRGDFKVAKVINLGTHMSLVRQANGRFLLLDSYDLKEDDRNALLSMTDGGRAIEAIINVHPFHTLHCAAVHALVPQARLIGTRRHHEQAPDLPWEPGLIEDPETQDAFAADLAFSAPQGVDFISHDESVHVASVLVRHRQSGIVHVDDTLNVLAAPGLLGKMLPQSKLKFHPQLSKALQKRAGAADDYARWARNLAEAWSGTPIVCAAHSSIRKLPEDGWQREMTDALAAVEKTLSRHRAAHG</sequence>
<organism evidence="1 2">
    <name type="scientific">Martelella mangrovi</name>
    <dbReference type="NCBI Taxonomy" id="1397477"/>
    <lineage>
        <taxon>Bacteria</taxon>
        <taxon>Pseudomonadati</taxon>
        <taxon>Pseudomonadota</taxon>
        <taxon>Alphaproteobacteria</taxon>
        <taxon>Hyphomicrobiales</taxon>
        <taxon>Aurantimonadaceae</taxon>
        <taxon>Martelella</taxon>
    </lineage>
</organism>
<name>A0ABV2IC76_9HYPH</name>
<proteinExistence type="predicted"/>
<dbReference type="EMBL" id="JBEPLY010000008">
    <property type="protein sequence ID" value="MET3600525.1"/>
    <property type="molecule type" value="Genomic_DNA"/>
</dbReference>
<keyword evidence="2" id="KW-1185">Reference proteome</keyword>
<reference evidence="1 2" key="1">
    <citation type="submission" date="2024-06" db="EMBL/GenBank/DDBJ databases">
        <title>Genomic Encyclopedia of Type Strains, Phase IV (KMG-IV): sequencing the most valuable type-strain genomes for metagenomic binning, comparative biology and taxonomic classification.</title>
        <authorList>
            <person name="Goeker M."/>
        </authorList>
    </citation>
    <scope>NUCLEOTIDE SEQUENCE [LARGE SCALE GENOMIC DNA]</scope>
    <source>
        <strain evidence="1 2">DSM 28102</strain>
    </source>
</reference>
<dbReference type="Proteomes" id="UP001549164">
    <property type="component" value="Unassembled WGS sequence"/>
</dbReference>
<evidence type="ECO:0000313" key="2">
    <source>
        <dbReference type="Proteomes" id="UP001549164"/>
    </source>
</evidence>
<accession>A0ABV2IC76</accession>
<protein>
    <recommendedName>
        <fullName evidence="3">Metallo-beta-lactamase domain-containing protein</fullName>
    </recommendedName>
</protein>
<evidence type="ECO:0000313" key="1">
    <source>
        <dbReference type="EMBL" id="MET3600525.1"/>
    </source>
</evidence>
<gene>
    <name evidence="1" type="ORF">ABID12_002475</name>
</gene>
<comment type="caution">
    <text evidence="1">The sequence shown here is derived from an EMBL/GenBank/DDBJ whole genome shotgun (WGS) entry which is preliminary data.</text>
</comment>